<proteinExistence type="predicted"/>
<evidence type="ECO:0000313" key="5">
    <source>
        <dbReference type="Proteomes" id="UP000005092"/>
    </source>
</evidence>
<dbReference type="PANTHER" id="PTHR30363:SF44">
    <property type="entry name" value="AGA OPERON TRANSCRIPTIONAL REPRESSOR-RELATED"/>
    <property type="match status" value="1"/>
</dbReference>
<name>I9XBG3_RHILT</name>
<evidence type="ECO:0000256" key="1">
    <source>
        <dbReference type="ARBA" id="ARBA00023015"/>
    </source>
</evidence>
<dbReference type="GO" id="GO:0003700">
    <property type="term" value="F:DNA-binding transcription factor activity"/>
    <property type="evidence" value="ECO:0007669"/>
    <property type="project" value="InterPro"/>
</dbReference>
<protein>
    <submittedName>
        <fullName evidence="4">Transcriptional regulator of sugar metabolism</fullName>
    </submittedName>
</protein>
<keyword evidence="1" id="KW-0805">Transcription regulation</keyword>
<dbReference type="SMART" id="SM01134">
    <property type="entry name" value="DeoRC"/>
    <property type="match status" value="1"/>
</dbReference>
<dbReference type="InterPro" id="IPR037171">
    <property type="entry name" value="NagB/RpiA_transferase-like"/>
</dbReference>
<dbReference type="PANTHER" id="PTHR30363">
    <property type="entry name" value="HTH-TYPE TRANSCRIPTIONAL REGULATOR SRLR-RELATED"/>
    <property type="match status" value="1"/>
</dbReference>
<dbReference type="SUPFAM" id="SSF46785">
    <property type="entry name" value="Winged helix' DNA-binding domain"/>
    <property type="match status" value="1"/>
</dbReference>
<dbReference type="SMART" id="SM00420">
    <property type="entry name" value="HTH_DEOR"/>
    <property type="match status" value="1"/>
</dbReference>
<sequence length="275" mass="30550">MRQSFVFQKARCSKERAQSGSHMLAEQRRQQIMLELQRVGQARTRQLAEFFEVSEVTIRSDLEIMDAKKQLIKTHGGAIALPSDSPAAAFEERMQRNFDAKRRIAQMAARQIIDNQSIVFDSGSTLLQVAMQMPPVNNVVVATTAMNIAQHLMYRPGLDVHMIGGRVFPSTVSTIVSDSDKAVGGLVAHQAFVGAHAIDQAFDVVDVSEDMARTKRNLVRMARRVVLVADSSKFDIGASSKAFSLSRVDLIITDSNMPHSIRHRLDKLGVEVRYA</sequence>
<evidence type="ECO:0000256" key="2">
    <source>
        <dbReference type="ARBA" id="ARBA00023163"/>
    </source>
</evidence>
<dbReference type="Pfam" id="PF00455">
    <property type="entry name" value="DeoRC"/>
    <property type="match status" value="1"/>
</dbReference>
<dbReference type="Gene3D" id="3.40.50.1360">
    <property type="match status" value="1"/>
</dbReference>
<dbReference type="SUPFAM" id="SSF100950">
    <property type="entry name" value="NagB/RpiA/CoA transferase-like"/>
    <property type="match status" value="1"/>
</dbReference>
<dbReference type="InterPro" id="IPR036388">
    <property type="entry name" value="WH-like_DNA-bd_sf"/>
</dbReference>
<dbReference type="PROSITE" id="PS51000">
    <property type="entry name" value="HTH_DEOR_2"/>
    <property type="match status" value="1"/>
</dbReference>
<dbReference type="Gene3D" id="1.10.10.10">
    <property type="entry name" value="Winged helix-like DNA-binding domain superfamily/Winged helix DNA-binding domain"/>
    <property type="match status" value="1"/>
</dbReference>
<feature type="domain" description="HTH deoR-type" evidence="3">
    <location>
        <begin position="25"/>
        <end position="80"/>
    </location>
</feature>
<dbReference type="Proteomes" id="UP000005092">
    <property type="component" value="Unassembled WGS sequence"/>
</dbReference>
<dbReference type="Pfam" id="PF08220">
    <property type="entry name" value="HTH_DeoR"/>
    <property type="match status" value="1"/>
</dbReference>
<gene>
    <name evidence="4" type="ORF">Rleg9DRAFT_5259</name>
</gene>
<dbReference type="InterPro" id="IPR050313">
    <property type="entry name" value="Carb_Metab_HTH_regulators"/>
</dbReference>
<dbReference type="InterPro" id="IPR001034">
    <property type="entry name" value="DeoR_HTH"/>
</dbReference>
<dbReference type="InterPro" id="IPR014036">
    <property type="entry name" value="DeoR-like_C"/>
</dbReference>
<accession>I9XBG3</accession>
<reference evidence="4 5" key="1">
    <citation type="submission" date="2012-02" db="EMBL/GenBank/DDBJ databases">
        <title>Improved High-Quality Draft Sequence of Rhizobium leguminosarum bv. trifolii WSM597.</title>
        <authorList>
            <consortium name="US DOE Joint Genome Institute"/>
            <person name="Lucas S."/>
            <person name="Han J."/>
            <person name="Lapidus A."/>
            <person name="Cheng J.-F."/>
            <person name="Goodwin L."/>
            <person name="Pitluck S."/>
            <person name="Peters L."/>
            <person name="Ovchinnikova G."/>
            <person name="Held B."/>
            <person name="Detter J.C."/>
            <person name="Han C."/>
            <person name="Tapia R."/>
            <person name="Land M."/>
            <person name="Hauser L."/>
            <person name="Kyrpides N."/>
            <person name="Ivanova N."/>
            <person name="Pagani I."/>
            <person name="Brau L."/>
            <person name="Yates R."/>
            <person name="O'Hara G."/>
            <person name="Rui T."/>
            <person name="Howieson J."/>
            <person name="Reeve W."/>
            <person name="Woyke T."/>
        </authorList>
    </citation>
    <scope>NUCLEOTIDE SEQUENCE [LARGE SCALE GENOMIC DNA]</scope>
    <source>
        <strain evidence="4 5">WSM597</strain>
    </source>
</reference>
<organism evidence="4 5">
    <name type="scientific">Rhizobium leguminosarum bv. trifolii WSM597</name>
    <dbReference type="NCBI Taxonomy" id="754764"/>
    <lineage>
        <taxon>Bacteria</taxon>
        <taxon>Pseudomonadati</taxon>
        <taxon>Pseudomonadota</taxon>
        <taxon>Alphaproteobacteria</taxon>
        <taxon>Hyphomicrobiales</taxon>
        <taxon>Rhizobiaceae</taxon>
        <taxon>Rhizobium/Agrobacterium group</taxon>
        <taxon>Rhizobium</taxon>
    </lineage>
</organism>
<dbReference type="EMBL" id="JH719381">
    <property type="protein sequence ID" value="EJB06326.1"/>
    <property type="molecule type" value="Genomic_DNA"/>
</dbReference>
<evidence type="ECO:0000313" key="4">
    <source>
        <dbReference type="EMBL" id="EJB06326.1"/>
    </source>
</evidence>
<dbReference type="HOGENOM" id="CLU_060699_3_1_5"/>
<keyword evidence="2" id="KW-0804">Transcription</keyword>
<dbReference type="AlphaFoldDB" id="I9XBG3"/>
<evidence type="ECO:0000259" key="3">
    <source>
        <dbReference type="PROSITE" id="PS51000"/>
    </source>
</evidence>
<dbReference type="InterPro" id="IPR036390">
    <property type="entry name" value="WH_DNA-bd_sf"/>
</dbReference>